<name>F0BHB2_9XANT</name>
<sequence length="170" mass="18803">MVSEPIVRTARSFARRQFYSPWLLRDTPVNAIALFPPPPSLEGPFDATKCPVRDVLDQIGDKWTLLILLTLIPGPSRFSAIQRAVPDISKRMLTQTLRNLERNGMITRKVYATKPPSVEYALSKLGVALLGPVSQLLNWAGENHAGIRAARERFDRAQTAGLMGANDPIA</sequence>
<dbReference type="Gene3D" id="1.10.10.10">
    <property type="entry name" value="Winged helix-like DNA-binding domain superfamily/Winged helix DNA-binding domain"/>
    <property type="match status" value="1"/>
</dbReference>
<dbReference type="eggNOG" id="COG1733">
    <property type="taxonomic scope" value="Bacteria"/>
</dbReference>
<feature type="domain" description="HTH hxlR-type" evidence="4">
    <location>
        <begin position="50"/>
        <end position="148"/>
    </location>
</feature>
<keyword evidence="2" id="KW-0238">DNA-binding</keyword>
<evidence type="ECO:0000313" key="6">
    <source>
        <dbReference type="Proteomes" id="UP000003299"/>
    </source>
</evidence>
<evidence type="ECO:0000256" key="3">
    <source>
        <dbReference type="ARBA" id="ARBA00023163"/>
    </source>
</evidence>
<evidence type="ECO:0000256" key="1">
    <source>
        <dbReference type="ARBA" id="ARBA00023015"/>
    </source>
</evidence>
<dbReference type="SUPFAM" id="SSF46785">
    <property type="entry name" value="Winged helix' DNA-binding domain"/>
    <property type="match status" value="1"/>
</dbReference>
<dbReference type="InterPro" id="IPR036390">
    <property type="entry name" value="WH_DNA-bd_sf"/>
</dbReference>
<dbReference type="PANTHER" id="PTHR33204">
    <property type="entry name" value="TRANSCRIPTIONAL REGULATOR, MARR FAMILY"/>
    <property type="match status" value="1"/>
</dbReference>
<gene>
    <name evidence="5" type="ORF">XVE_3642</name>
</gene>
<evidence type="ECO:0000256" key="2">
    <source>
        <dbReference type="ARBA" id="ARBA00023125"/>
    </source>
</evidence>
<protein>
    <submittedName>
        <fullName evidence="5">Putative transcriptional regulator</fullName>
    </submittedName>
</protein>
<keyword evidence="3" id="KW-0804">Transcription</keyword>
<proteinExistence type="predicted"/>
<comment type="caution">
    <text evidence="5">The sequence shown here is derived from an EMBL/GenBank/DDBJ whole genome shotgun (WGS) entry which is preliminary data.</text>
</comment>
<dbReference type="PROSITE" id="PS51118">
    <property type="entry name" value="HTH_HXLR"/>
    <property type="match status" value="1"/>
</dbReference>
<dbReference type="InterPro" id="IPR036388">
    <property type="entry name" value="WH-like_DNA-bd_sf"/>
</dbReference>
<accession>F0BHB2</accession>
<keyword evidence="1" id="KW-0805">Transcription regulation</keyword>
<dbReference type="AlphaFoldDB" id="F0BHB2"/>
<evidence type="ECO:0000259" key="4">
    <source>
        <dbReference type="PROSITE" id="PS51118"/>
    </source>
</evidence>
<dbReference type="Proteomes" id="UP000003299">
    <property type="component" value="Unassembled WGS sequence"/>
</dbReference>
<evidence type="ECO:0000313" key="5">
    <source>
        <dbReference type="EMBL" id="EGD08138.1"/>
    </source>
</evidence>
<reference evidence="5 6" key="1">
    <citation type="journal article" date="2011" name="BMC Genomics">
        <title>Comparative genomics reveals diversity among xanthomonads infecting tomato and pepper.</title>
        <authorList>
            <person name="Potnis N."/>
            <person name="Krasileva K."/>
            <person name="Chow V."/>
            <person name="Almeida N.F."/>
            <person name="Patil P.B."/>
            <person name="Ryan R.P."/>
            <person name="Sharlach M."/>
            <person name="Behlau F."/>
            <person name="Dow J.M."/>
            <person name="Momol M.T."/>
            <person name="White F.F."/>
            <person name="Preston J.F."/>
            <person name="Vinatzer B.A."/>
            <person name="Koebnik R."/>
            <person name="Setubal J.C."/>
            <person name="Norman D.J."/>
            <person name="Staskawicz B.J."/>
            <person name="Jones J.B."/>
        </authorList>
    </citation>
    <scope>NUCLEOTIDE SEQUENCE [LARGE SCALE GENOMIC DNA]</scope>
    <source>
        <strain evidence="5 6">ATCC 35937</strain>
    </source>
</reference>
<dbReference type="PANTHER" id="PTHR33204:SF39">
    <property type="entry name" value="TRANSCRIPTIONAL REGULATORY PROTEIN"/>
    <property type="match status" value="1"/>
</dbReference>
<dbReference type="GO" id="GO:0003677">
    <property type="term" value="F:DNA binding"/>
    <property type="evidence" value="ECO:0007669"/>
    <property type="project" value="UniProtKB-KW"/>
</dbReference>
<organism evidence="5 6">
    <name type="scientific">Xanthomonas vesicatoria ATCC 35937</name>
    <dbReference type="NCBI Taxonomy" id="925775"/>
    <lineage>
        <taxon>Bacteria</taxon>
        <taxon>Pseudomonadati</taxon>
        <taxon>Pseudomonadota</taxon>
        <taxon>Gammaproteobacteria</taxon>
        <taxon>Lysobacterales</taxon>
        <taxon>Lysobacteraceae</taxon>
        <taxon>Xanthomonas</taxon>
    </lineage>
</organism>
<dbReference type="Pfam" id="PF01638">
    <property type="entry name" value="HxlR"/>
    <property type="match status" value="1"/>
</dbReference>
<dbReference type="EMBL" id="AEQV01000149">
    <property type="protein sequence ID" value="EGD08138.1"/>
    <property type="molecule type" value="Genomic_DNA"/>
</dbReference>
<dbReference type="InterPro" id="IPR002577">
    <property type="entry name" value="HTH_HxlR"/>
</dbReference>